<dbReference type="CDD" id="cd22160">
    <property type="entry name" value="F-box_AtFBL13-like"/>
    <property type="match status" value="1"/>
</dbReference>
<evidence type="ECO:0000256" key="1">
    <source>
        <dbReference type="SAM" id="Coils"/>
    </source>
</evidence>
<keyword evidence="2" id="KW-0812">Transmembrane</keyword>
<organism evidence="4 5">
    <name type="scientific">Escallonia herrerae</name>
    <dbReference type="NCBI Taxonomy" id="1293975"/>
    <lineage>
        <taxon>Eukaryota</taxon>
        <taxon>Viridiplantae</taxon>
        <taxon>Streptophyta</taxon>
        <taxon>Embryophyta</taxon>
        <taxon>Tracheophyta</taxon>
        <taxon>Spermatophyta</taxon>
        <taxon>Magnoliopsida</taxon>
        <taxon>eudicotyledons</taxon>
        <taxon>Gunneridae</taxon>
        <taxon>Pentapetalae</taxon>
        <taxon>asterids</taxon>
        <taxon>campanulids</taxon>
        <taxon>Escalloniales</taxon>
        <taxon>Escalloniaceae</taxon>
        <taxon>Escallonia</taxon>
    </lineage>
</organism>
<dbReference type="InterPro" id="IPR055294">
    <property type="entry name" value="FBL60-like"/>
</dbReference>
<feature type="domain" description="F-box" evidence="3">
    <location>
        <begin position="132"/>
        <end position="184"/>
    </location>
</feature>
<name>A0AA88VC78_9ASTE</name>
<accession>A0AA88VC78</accession>
<dbReference type="PANTHER" id="PTHR31293">
    <property type="entry name" value="RNI-LIKE SUPERFAMILY PROTEIN"/>
    <property type="match status" value="1"/>
</dbReference>
<dbReference type="SUPFAM" id="SSF81383">
    <property type="entry name" value="F-box domain"/>
    <property type="match status" value="1"/>
</dbReference>
<keyword evidence="2" id="KW-0472">Membrane</keyword>
<dbReference type="Gene3D" id="3.80.10.10">
    <property type="entry name" value="Ribonuclease Inhibitor"/>
    <property type="match status" value="1"/>
</dbReference>
<feature type="coiled-coil region" evidence="1">
    <location>
        <begin position="90"/>
        <end position="124"/>
    </location>
</feature>
<reference evidence="4" key="1">
    <citation type="submission" date="2022-12" db="EMBL/GenBank/DDBJ databases">
        <title>Draft genome assemblies for two species of Escallonia (Escalloniales).</title>
        <authorList>
            <person name="Chanderbali A."/>
            <person name="Dervinis C."/>
            <person name="Anghel I."/>
            <person name="Soltis D."/>
            <person name="Soltis P."/>
            <person name="Zapata F."/>
        </authorList>
    </citation>
    <scope>NUCLEOTIDE SEQUENCE</scope>
    <source>
        <strain evidence="4">UCBG64.0493</strain>
        <tissue evidence="4">Leaf</tissue>
    </source>
</reference>
<dbReference type="Pfam" id="PF00646">
    <property type="entry name" value="F-box"/>
    <property type="match status" value="1"/>
</dbReference>
<dbReference type="InterPro" id="IPR036047">
    <property type="entry name" value="F-box-like_dom_sf"/>
</dbReference>
<dbReference type="EMBL" id="JAVXUP010002178">
    <property type="protein sequence ID" value="KAK3005033.1"/>
    <property type="molecule type" value="Genomic_DNA"/>
</dbReference>
<evidence type="ECO:0000313" key="5">
    <source>
        <dbReference type="Proteomes" id="UP001188597"/>
    </source>
</evidence>
<evidence type="ECO:0000256" key="2">
    <source>
        <dbReference type="SAM" id="Phobius"/>
    </source>
</evidence>
<dbReference type="AlphaFoldDB" id="A0AA88VC78"/>
<sequence>MRPSDMDGGVGIRRQEYGICLEEAKDFDRFNDQPDNLNSTGTSSHFYQPFMLYRPAYSQADGGARQAYSVKKALIHSNIDDQRKGDEEEDDELRERVEEFIDKVNRVKRKKMDATTQLQSSKNRKFDANADDDTISKFPDCFLHYILSFLPMKDVVRTSVLSTRWRYIWTSISDIDLDDSFSGNSVSRKYFLDFVERVLLLHDASDIRRFRLAFDVPVRASRVNSWVSAAVRHNLQELDLSYLPSSLKNASIDLLNQRAGRDEVAIRAIRLLNCIQNVKSLRISGDTLMSLECAENLPSHLPTFYNLTTLEVDSDTSSYKVGVLMDFLRTTPNLEFLDIEMKTTSSFTCPFALIFWEVYAILFIYRYVTQQMALDVTFELNHMNLHVREE</sequence>
<comment type="caution">
    <text evidence="4">The sequence shown here is derived from an EMBL/GenBank/DDBJ whole genome shotgun (WGS) entry which is preliminary data.</text>
</comment>
<feature type="transmembrane region" description="Helical" evidence="2">
    <location>
        <begin position="351"/>
        <end position="368"/>
    </location>
</feature>
<dbReference type="InterPro" id="IPR001810">
    <property type="entry name" value="F-box_dom"/>
</dbReference>
<keyword evidence="1" id="KW-0175">Coiled coil</keyword>
<evidence type="ECO:0000259" key="3">
    <source>
        <dbReference type="PROSITE" id="PS50181"/>
    </source>
</evidence>
<keyword evidence="5" id="KW-1185">Reference proteome</keyword>
<dbReference type="InterPro" id="IPR053781">
    <property type="entry name" value="F-box_AtFBL13-like"/>
</dbReference>
<proteinExistence type="predicted"/>
<dbReference type="InterPro" id="IPR032675">
    <property type="entry name" value="LRR_dom_sf"/>
</dbReference>
<keyword evidence="2" id="KW-1133">Transmembrane helix</keyword>
<protein>
    <recommendedName>
        <fullName evidence="3">F-box domain-containing protein</fullName>
    </recommendedName>
</protein>
<gene>
    <name evidence="4" type="ORF">RJ639_016772</name>
</gene>
<dbReference type="SUPFAM" id="SSF52047">
    <property type="entry name" value="RNI-like"/>
    <property type="match status" value="1"/>
</dbReference>
<dbReference type="Gene3D" id="1.20.1280.50">
    <property type="match status" value="1"/>
</dbReference>
<dbReference type="Proteomes" id="UP001188597">
    <property type="component" value="Unassembled WGS sequence"/>
</dbReference>
<dbReference type="PROSITE" id="PS50181">
    <property type="entry name" value="FBOX"/>
    <property type="match status" value="1"/>
</dbReference>
<dbReference type="PANTHER" id="PTHR31293:SF12">
    <property type="entry name" value="RNI-LIKE SUPERFAMILY PROTEIN"/>
    <property type="match status" value="1"/>
</dbReference>
<evidence type="ECO:0000313" key="4">
    <source>
        <dbReference type="EMBL" id="KAK3005033.1"/>
    </source>
</evidence>